<organism evidence="1 2">
    <name type="scientific">Deinococcus yavapaiensis KR-236</name>
    <dbReference type="NCBI Taxonomy" id="694435"/>
    <lineage>
        <taxon>Bacteria</taxon>
        <taxon>Thermotogati</taxon>
        <taxon>Deinococcota</taxon>
        <taxon>Deinococci</taxon>
        <taxon>Deinococcales</taxon>
        <taxon>Deinococcaceae</taxon>
        <taxon>Deinococcus</taxon>
    </lineage>
</organism>
<dbReference type="EMBL" id="QJSX01000004">
    <property type="protein sequence ID" value="PYE54781.1"/>
    <property type="molecule type" value="Genomic_DNA"/>
</dbReference>
<sequence>MSFLNKMLASVGFGAAKVDTQLDSSQVRLGETLSGRVVVRGGNVAQTIEHINLYVMTQYKHEDTYHNHAVHTQTVSGRLDLKPGETREVPFRFPIGYSVPLSMYGTKLWVQTGAAISAAVDPGDSDALTVLPNAPVEAFLAGVERLGLRFKKSEIEYSKGRFVQELEFVPPYGAYSVAEVEFVLFAQADRLGVIIEVDRRARGMAALFVEEFESRSRWELSPQLIAAGPDVIARELGDRIRGM</sequence>
<protein>
    <submittedName>
        <fullName evidence="1">Sporulation-control protein</fullName>
    </submittedName>
</protein>
<dbReference type="Proteomes" id="UP000248326">
    <property type="component" value="Unassembled WGS sequence"/>
</dbReference>
<evidence type="ECO:0000313" key="1">
    <source>
        <dbReference type="EMBL" id="PYE54781.1"/>
    </source>
</evidence>
<proteinExistence type="predicted"/>
<dbReference type="RefSeq" id="WP_110885908.1">
    <property type="nucleotide sequence ID" value="NZ_QJSX01000004.1"/>
</dbReference>
<dbReference type="OrthoDB" id="2351239at2"/>
<reference evidence="1 2" key="1">
    <citation type="submission" date="2018-06" db="EMBL/GenBank/DDBJ databases">
        <title>Genomic Encyclopedia of Type Strains, Phase IV (KMG-IV): sequencing the most valuable type-strain genomes for metagenomic binning, comparative biology and taxonomic classification.</title>
        <authorList>
            <person name="Goeker M."/>
        </authorList>
    </citation>
    <scope>NUCLEOTIDE SEQUENCE [LARGE SCALE GENOMIC DNA]</scope>
    <source>
        <strain evidence="1 2">DSM 18048</strain>
    </source>
</reference>
<name>A0A318SD10_9DEIO</name>
<dbReference type="PANTHER" id="PTHR40053:SF1">
    <property type="entry name" value="SPORULATION-CONTROL PROTEIN SPO0M"/>
    <property type="match status" value="1"/>
</dbReference>
<dbReference type="Pfam" id="PF07070">
    <property type="entry name" value="Spo0M"/>
    <property type="match status" value="1"/>
</dbReference>
<evidence type="ECO:0000313" key="2">
    <source>
        <dbReference type="Proteomes" id="UP000248326"/>
    </source>
</evidence>
<dbReference type="PANTHER" id="PTHR40053">
    <property type="entry name" value="SPORULATION-CONTROL PROTEIN SPO0M"/>
    <property type="match status" value="1"/>
</dbReference>
<accession>A0A318SD10</accession>
<dbReference type="AlphaFoldDB" id="A0A318SD10"/>
<comment type="caution">
    <text evidence="1">The sequence shown here is derived from an EMBL/GenBank/DDBJ whole genome shotgun (WGS) entry which is preliminary data.</text>
</comment>
<dbReference type="InterPro" id="IPR009776">
    <property type="entry name" value="Spore_0_M"/>
</dbReference>
<keyword evidence="2" id="KW-1185">Reference proteome</keyword>
<gene>
    <name evidence="1" type="ORF">DES52_10451</name>
</gene>